<protein>
    <submittedName>
        <fullName evidence="2">TIGR02584 family CRISPR-associated protein</fullName>
    </submittedName>
</protein>
<name>A0A364NKM3_9GAMM</name>
<feature type="domain" description="CRISPR system ring nuclease SSO2081-like" evidence="1">
    <location>
        <begin position="12"/>
        <end position="215"/>
    </location>
</feature>
<evidence type="ECO:0000313" key="3">
    <source>
        <dbReference type="Proteomes" id="UP000250744"/>
    </source>
</evidence>
<dbReference type="Proteomes" id="UP000250744">
    <property type="component" value="Unassembled WGS sequence"/>
</dbReference>
<keyword evidence="3" id="KW-1185">Reference proteome</keyword>
<dbReference type="InterPro" id="IPR019092">
    <property type="entry name" value="SSO2081-like_dom"/>
</dbReference>
<dbReference type="RefSeq" id="WP_112159473.1">
    <property type="nucleotide sequence ID" value="NZ_QKRX01000008.1"/>
</dbReference>
<sequence>MENLLLAVTGMSPQVITETLYALHKNGQPWPNRICLITTDKGMQKALHTLVEQGNLDTLCDELNRPRFALSALEIRVVPDSEGLRMNDARSAADHEALADFITNSVRQLTADKNLSIHASIAGGRKTMTFYLGYAMSLFGRHHDRLSHVLVNEPFENRSDFFFPTNKSKILLKREGDECVIDAKDAVVTLADIPFVRQRNHLPRLIMDDLGESLSYRHLMNLINLGDIPNQIILRVIVNEKRIHILDSRSQATSTMLVCADIEFPNFMLFAFYLMLLEATLEKDDSYSRPSNFSEADLLGRMLLRKVCELLGVEVGGILDSKGLATHLLTNDQYLSFLDSKIIPSKMLEAYTLPEKGLDKQTFSNYCNRINALFMRSLPVNLVKYVVPSPGHSFTDMKNSTSRKPVKGAGYLVPLPDPEHQIQIVY</sequence>
<dbReference type="NCBIfam" id="TIGR02584">
    <property type="entry name" value="cas_NE0113"/>
    <property type="match status" value="1"/>
</dbReference>
<proteinExistence type="predicted"/>
<organism evidence="2 3">
    <name type="scientific">Nitrincola tibetensis</name>
    <dbReference type="NCBI Taxonomy" id="2219697"/>
    <lineage>
        <taxon>Bacteria</taxon>
        <taxon>Pseudomonadati</taxon>
        <taxon>Pseudomonadota</taxon>
        <taxon>Gammaproteobacteria</taxon>
        <taxon>Oceanospirillales</taxon>
        <taxon>Oceanospirillaceae</taxon>
        <taxon>Nitrincola</taxon>
    </lineage>
</organism>
<reference evidence="2 3" key="1">
    <citation type="submission" date="2018-06" db="EMBL/GenBank/DDBJ databases">
        <title>Nitrincola tibetense sp. nov., isolated from Lake XuguoCo on Tibetan Plateau.</title>
        <authorList>
            <person name="Xing P."/>
        </authorList>
    </citation>
    <scope>NUCLEOTIDE SEQUENCE [LARGE SCALE GENOMIC DNA]</scope>
    <source>
        <strain evidence="3">xg18</strain>
    </source>
</reference>
<dbReference type="AlphaFoldDB" id="A0A364NKM3"/>
<dbReference type="EMBL" id="QKRX01000008">
    <property type="protein sequence ID" value="RAU17622.1"/>
    <property type="molecule type" value="Genomic_DNA"/>
</dbReference>
<dbReference type="InterPro" id="IPR013413">
    <property type="entry name" value="CRISPR-assoc_prot_NE0113"/>
</dbReference>
<comment type="caution">
    <text evidence="2">The sequence shown here is derived from an EMBL/GenBank/DDBJ whole genome shotgun (WGS) entry which is preliminary data.</text>
</comment>
<accession>A0A364NKM3</accession>
<evidence type="ECO:0000313" key="2">
    <source>
        <dbReference type="EMBL" id="RAU17622.1"/>
    </source>
</evidence>
<dbReference type="Pfam" id="PF09623">
    <property type="entry name" value="Cas_NE0113"/>
    <property type="match status" value="1"/>
</dbReference>
<dbReference type="OrthoDB" id="9805822at2"/>
<gene>
    <name evidence="2" type="ORF">DN062_11475</name>
</gene>
<evidence type="ECO:0000259" key="1">
    <source>
        <dbReference type="Pfam" id="PF09623"/>
    </source>
</evidence>